<feature type="signal peptide" evidence="1">
    <location>
        <begin position="1"/>
        <end position="23"/>
    </location>
</feature>
<comment type="caution">
    <text evidence="2">The sequence shown here is derived from an EMBL/GenBank/DDBJ whole genome shotgun (WGS) entry which is preliminary data.</text>
</comment>
<keyword evidence="1" id="KW-0732">Signal</keyword>
<sequence>MKSRLVSILTGVMVLTTTTVVQAQTTPLTQMFPALSGVSLTQEQQTQLEQLSQQTLPSIENVLTDEQQSKFQAALAEGKGIRVALLSVNPSAQQQKQIQEILQTKKAQITKTLTPQQQRQVMRNFWSLQQQGN</sequence>
<gene>
    <name evidence="2" type="ORF">KME60_29450</name>
</gene>
<accession>A0A951QV60</accession>
<evidence type="ECO:0000256" key="1">
    <source>
        <dbReference type="SAM" id="SignalP"/>
    </source>
</evidence>
<dbReference type="EMBL" id="JAHHGZ010000045">
    <property type="protein sequence ID" value="MBW4671437.1"/>
    <property type="molecule type" value="Genomic_DNA"/>
</dbReference>
<evidence type="ECO:0000313" key="3">
    <source>
        <dbReference type="Proteomes" id="UP000729701"/>
    </source>
</evidence>
<dbReference type="AlphaFoldDB" id="A0A951QV60"/>
<name>A0A951QV60_9CYAN</name>
<proteinExistence type="predicted"/>
<evidence type="ECO:0008006" key="4">
    <source>
        <dbReference type="Google" id="ProtNLM"/>
    </source>
</evidence>
<reference evidence="2" key="2">
    <citation type="journal article" date="2022" name="Microbiol. Resour. Announc.">
        <title>Metagenome Sequencing to Explore Phylogenomics of Terrestrial Cyanobacteria.</title>
        <authorList>
            <person name="Ward R.D."/>
            <person name="Stajich J.E."/>
            <person name="Johansen J.R."/>
            <person name="Huntemann M."/>
            <person name="Clum A."/>
            <person name="Foster B."/>
            <person name="Foster B."/>
            <person name="Roux S."/>
            <person name="Palaniappan K."/>
            <person name="Varghese N."/>
            <person name="Mukherjee S."/>
            <person name="Reddy T.B.K."/>
            <person name="Daum C."/>
            <person name="Copeland A."/>
            <person name="Chen I.A."/>
            <person name="Ivanova N.N."/>
            <person name="Kyrpides N.C."/>
            <person name="Shapiro N."/>
            <person name="Eloe-Fadrosh E.A."/>
            <person name="Pietrasiak N."/>
        </authorList>
    </citation>
    <scope>NUCLEOTIDE SEQUENCE</scope>
    <source>
        <strain evidence="2">GSE-NOS-MK-12-04C</strain>
    </source>
</reference>
<feature type="chain" id="PRO_5036692478" description="P pilus assembly/Cpx signaling pathway, periplasmic inhibitor/zinc-resistance associated protein" evidence="1">
    <location>
        <begin position="24"/>
        <end position="133"/>
    </location>
</feature>
<protein>
    <recommendedName>
        <fullName evidence="4">P pilus assembly/Cpx signaling pathway, periplasmic inhibitor/zinc-resistance associated protein</fullName>
    </recommendedName>
</protein>
<reference evidence="2" key="1">
    <citation type="submission" date="2021-05" db="EMBL/GenBank/DDBJ databases">
        <authorList>
            <person name="Pietrasiak N."/>
            <person name="Ward R."/>
            <person name="Stajich J.E."/>
            <person name="Kurbessoian T."/>
        </authorList>
    </citation>
    <scope>NUCLEOTIDE SEQUENCE</scope>
    <source>
        <strain evidence="2">GSE-NOS-MK-12-04C</strain>
    </source>
</reference>
<dbReference type="Proteomes" id="UP000729701">
    <property type="component" value="Unassembled WGS sequence"/>
</dbReference>
<organism evidence="2 3">
    <name type="scientific">Cyanomargarita calcarea GSE-NOS-MK-12-04C</name>
    <dbReference type="NCBI Taxonomy" id="2839659"/>
    <lineage>
        <taxon>Bacteria</taxon>
        <taxon>Bacillati</taxon>
        <taxon>Cyanobacteriota</taxon>
        <taxon>Cyanophyceae</taxon>
        <taxon>Nostocales</taxon>
        <taxon>Cyanomargaritaceae</taxon>
        <taxon>Cyanomargarita</taxon>
    </lineage>
</organism>
<evidence type="ECO:0000313" key="2">
    <source>
        <dbReference type="EMBL" id="MBW4671437.1"/>
    </source>
</evidence>